<feature type="transmembrane region" description="Helical" evidence="5">
    <location>
        <begin position="62"/>
        <end position="84"/>
    </location>
</feature>
<dbReference type="PANTHER" id="PTHR43528:SF1">
    <property type="entry name" value="ALPHA-KETOGLUTARATE PERMEASE"/>
    <property type="match status" value="1"/>
</dbReference>
<dbReference type="AlphaFoldDB" id="A0A447X293"/>
<evidence type="ECO:0000256" key="2">
    <source>
        <dbReference type="ARBA" id="ARBA00022448"/>
    </source>
</evidence>
<dbReference type="SUPFAM" id="SSF103473">
    <property type="entry name" value="MFS general substrate transporter"/>
    <property type="match status" value="1"/>
</dbReference>
<dbReference type="PANTHER" id="PTHR43528">
    <property type="entry name" value="ALPHA-KETOGLUTARATE PERMEASE"/>
    <property type="match status" value="1"/>
</dbReference>
<evidence type="ECO:0000256" key="5">
    <source>
        <dbReference type="SAM" id="Phobius"/>
    </source>
</evidence>
<keyword evidence="5" id="KW-0472">Membrane</keyword>
<keyword evidence="4" id="KW-0769">Symport</keyword>
<gene>
    <name evidence="6" type="primary">kgtP_2</name>
    <name evidence="6" type="ORF">NCTC9044_00354</name>
</gene>
<dbReference type="GO" id="GO:0005886">
    <property type="term" value="C:plasma membrane"/>
    <property type="evidence" value="ECO:0007669"/>
    <property type="project" value="UniProtKB-SubCell"/>
</dbReference>
<keyword evidence="5" id="KW-1133">Transmembrane helix</keyword>
<name>A0A447X293_ECOLX</name>
<dbReference type="EMBL" id="LR134238">
    <property type="protein sequence ID" value="VED06631.1"/>
    <property type="molecule type" value="Genomic_DNA"/>
</dbReference>
<dbReference type="InterPro" id="IPR051084">
    <property type="entry name" value="H+-coupled_symporters"/>
</dbReference>
<dbReference type="InterPro" id="IPR036259">
    <property type="entry name" value="MFS_trans_sf"/>
</dbReference>
<organism evidence="6 7">
    <name type="scientific">Escherichia coli</name>
    <dbReference type="NCBI Taxonomy" id="562"/>
    <lineage>
        <taxon>Bacteria</taxon>
        <taxon>Pseudomonadati</taxon>
        <taxon>Pseudomonadota</taxon>
        <taxon>Gammaproteobacteria</taxon>
        <taxon>Enterobacterales</taxon>
        <taxon>Enterobacteriaceae</taxon>
        <taxon>Escherichia</taxon>
    </lineage>
</organism>
<comment type="subcellular location">
    <subcellularLocation>
        <location evidence="1">Cell membrane</location>
        <topology evidence="1">Multi-pass membrane protein</topology>
    </subcellularLocation>
</comment>
<feature type="transmembrane region" description="Helical" evidence="5">
    <location>
        <begin position="21"/>
        <end position="42"/>
    </location>
</feature>
<evidence type="ECO:0000256" key="3">
    <source>
        <dbReference type="ARBA" id="ARBA00022475"/>
    </source>
</evidence>
<evidence type="ECO:0000313" key="6">
    <source>
        <dbReference type="EMBL" id="VED06631.1"/>
    </source>
</evidence>
<dbReference type="GO" id="GO:0015293">
    <property type="term" value="F:symporter activity"/>
    <property type="evidence" value="ECO:0007669"/>
    <property type="project" value="UniProtKB-KW"/>
</dbReference>
<accession>A0A447X293</accession>
<protein>
    <submittedName>
        <fullName evidence="6">Truncayed alpha-ketoglutarate transport protein</fullName>
    </submittedName>
</protein>
<reference evidence="6 7" key="1">
    <citation type="submission" date="2018-12" db="EMBL/GenBank/DDBJ databases">
        <authorList>
            <consortium name="Pathogen Informatics"/>
        </authorList>
    </citation>
    <scope>NUCLEOTIDE SEQUENCE [LARGE SCALE GENOMIC DNA]</scope>
    <source>
        <strain evidence="6 7">NCTC9044</strain>
    </source>
</reference>
<dbReference type="Proteomes" id="UP000271797">
    <property type="component" value="Chromosome"/>
</dbReference>
<keyword evidence="3" id="KW-1003">Cell membrane</keyword>
<keyword evidence="2" id="KW-0813">Transport</keyword>
<evidence type="ECO:0000313" key="7">
    <source>
        <dbReference type="Proteomes" id="UP000271797"/>
    </source>
</evidence>
<evidence type="ECO:0000256" key="4">
    <source>
        <dbReference type="ARBA" id="ARBA00022847"/>
    </source>
</evidence>
<evidence type="ECO:0000256" key="1">
    <source>
        <dbReference type="ARBA" id="ARBA00004651"/>
    </source>
</evidence>
<proteinExistence type="predicted"/>
<keyword evidence="5" id="KW-0812">Transmembrane</keyword>
<sequence length="85" mass="9315">MAESTVTADSKLTSSDTRRRIWAIVGASSGNLVEWFDFYVYSFCSLYFAHIFFPSGNTTTQLLQTAGVFAAGFLMRPIAVGYLAA</sequence>